<feature type="coiled-coil region" evidence="1">
    <location>
        <begin position="20"/>
        <end position="47"/>
    </location>
</feature>
<gene>
    <name evidence="2" type="ORF">EYH45_03890</name>
</gene>
<dbReference type="Proteomes" id="UP000608579">
    <property type="component" value="Unassembled WGS sequence"/>
</dbReference>
<dbReference type="AlphaFoldDB" id="A0A833A3Z4"/>
<evidence type="ECO:0000313" key="3">
    <source>
        <dbReference type="Proteomes" id="UP000608579"/>
    </source>
</evidence>
<name>A0A833A3Z4_CALS0</name>
<dbReference type="EMBL" id="DQVM01000076">
    <property type="protein sequence ID" value="HIQ29688.1"/>
    <property type="molecule type" value="Genomic_DNA"/>
</dbReference>
<keyword evidence="1" id="KW-0175">Coiled coil</keyword>
<proteinExistence type="predicted"/>
<reference evidence="2" key="1">
    <citation type="journal article" date="2020" name="ISME J.">
        <title>Gammaproteobacteria mediating utilization of methyl-, sulfur- and petroleum organic compounds in deep ocean hydrothermal plumes.</title>
        <authorList>
            <person name="Zhou Z."/>
            <person name="Liu Y."/>
            <person name="Pan J."/>
            <person name="Cron B.R."/>
            <person name="Toner B.M."/>
            <person name="Anantharaman K."/>
            <person name="Breier J.A."/>
            <person name="Dick G.J."/>
            <person name="Li M."/>
        </authorList>
    </citation>
    <scope>NUCLEOTIDE SEQUENCE</scope>
    <source>
        <strain evidence="2">SZUA-1515</strain>
    </source>
</reference>
<evidence type="ECO:0000256" key="1">
    <source>
        <dbReference type="SAM" id="Coils"/>
    </source>
</evidence>
<protein>
    <submittedName>
        <fullName evidence="2">Uncharacterized protein</fullName>
    </submittedName>
</protein>
<organism evidence="2 3">
    <name type="scientific">Caldiarchaeum subterraneum</name>
    <dbReference type="NCBI Taxonomy" id="311458"/>
    <lineage>
        <taxon>Archaea</taxon>
        <taxon>Nitrososphaerota</taxon>
        <taxon>Candidatus Caldarchaeales</taxon>
        <taxon>Candidatus Caldarchaeaceae</taxon>
        <taxon>Candidatus Caldarchaeum</taxon>
    </lineage>
</organism>
<accession>A0A833A3Z4</accession>
<comment type="caution">
    <text evidence="2">The sequence shown here is derived from an EMBL/GenBank/DDBJ whole genome shotgun (WGS) entry which is preliminary data.</text>
</comment>
<evidence type="ECO:0000313" key="2">
    <source>
        <dbReference type="EMBL" id="HIQ29688.1"/>
    </source>
</evidence>
<sequence>MEQLNENQQEAEASEVAKLAQAIEKLANVLDRRLAELTAALQDTRRNQAIQAFQRTKAGSKPNMELVEDWIRKIGRTCEGRILKLLAEKHPLQFTRAEIAAQLRYSKDSGPFKQAISTLKKHQLIAENDEGRLTLHENLLT</sequence>